<dbReference type="RefSeq" id="WP_185427256.1">
    <property type="nucleotide sequence ID" value="NZ_JAARRL010000031.1"/>
</dbReference>
<evidence type="ECO:0000313" key="1">
    <source>
        <dbReference type="EMBL" id="MBC1501848.1"/>
    </source>
</evidence>
<sequence>MKKMFISILILLVAVSLTGCAWMSGDYFEDKIGDKLTIAERCSGFSEKAYTRSMYTISITIPTSYINLDIRIKGTGSVESNLSITERLEDGSEGETLVEQELTYSDNYITLEDGTIIPSQLLLYSNIKSYSVIENDNAYEYSATLADLGESFDKQQYFEAIKELYSIFNLEKLVDFPVENQYIIMQAIATNDKARGEGKGKMSRDTIKIYVSEKPKLIAKSYPYIEYDDTDIAITERCYYSNSQ</sequence>
<protein>
    <recommendedName>
        <fullName evidence="3">Lipoprotein</fullName>
    </recommendedName>
</protein>
<organism evidence="1 2">
    <name type="scientific">Listeria weihenstephanensis</name>
    <dbReference type="NCBI Taxonomy" id="1006155"/>
    <lineage>
        <taxon>Bacteria</taxon>
        <taxon>Bacillati</taxon>
        <taxon>Bacillota</taxon>
        <taxon>Bacilli</taxon>
        <taxon>Bacillales</taxon>
        <taxon>Listeriaceae</taxon>
        <taxon>Listeria</taxon>
    </lineage>
</organism>
<reference evidence="1 2" key="1">
    <citation type="submission" date="2020-03" db="EMBL/GenBank/DDBJ databases">
        <title>Soil Listeria distribution.</title>
        <authorList>
            <person name="Liao J."/>
            <person name="Wiedmann M."/>
        </authorList>
    </citation>
    <scope>NUCLEOTIDE SEQUENCE [LARGE SCALE GENOMIC DNA]</scope>
    <source>
        <strain evidence="1 2">FSL L7-1523</strain>
    </source>
</reference>
<dbReference type="AlphaFoldDB" id="A0A841Z9J1"/>
<dbReference type="Proteomes" id="UP000564536">
    <property type="component" value="Unassembled WGS sequence"/>
</dbReference>
<evidence type="ECO:0000313" key="2">
    <source>
        <dbReference type="Proteomes" id="UP000564536"/>
    </source>
</evidence>
<proteinExistence type="predicted"/>
<evidence type="ECO:0008006" key="3">
    <source>
        <dbReference type="Google" id="ProtNLM"/>
    </source>
</evidence>
<dbReference type="PROSITE" id="PS51257">
    <property type="entry name" value="PROKAR_LIPOPROTEIN"/>
    <property type="match status" value="1"/>
</dbReference>
<comment type="caution">
    <text evidence="1">The sequence shown here is derived from an EMBL/GenBank/DDBJ whole genome shotgun (WGS) entry which is preliminary data.</text>
</comment>
<gene>
    <name evidence="1" type="ORF">HB943_14700</name>
</gene>
<name>A0A841Z9J1_9LIST</name>
<dbReference type="EMBL" id="JAARRL010000031">
    <property type="protein sequence ID" value="MBC1501848.1"/>
    <property type="molecule type" value="Genomic_DNA"/>
</dbReference>
<accession>A0A841Z9J1</accession>